<evidence type="ECO:0000313" key="3">
    <source>
        <dbReference type="Proteomes" id="UP000248054"/>
    </source>
</evidence>
<evidence type="ECO:0000313" key="2">
    <source>
        <dbReference type="EMBL" id="PYE80133.1"/>
    </source>
</evidence>
<sequence>MSNLKLINFIIILIISIMILSCASVQQKLPGSLWGNWSFEETGTVVNGSNERLQNYINICHNESDRIHFSSDNKMSLRWYDQNCVVNHYFIGRYRVEGNKLKVDLADSDPYQDSPFPPITEYRIIYINNMSLKLEEISNEFKRENYNDEGAGPVVEVFVFSKLE</sequence>
<evidence type="ECO:0008006" key="4">
    <source>
        <dbReference type="Google" id="ProtNLM"/>
    </source>
</evidence>
<dbReference type="Proteomes" id="UP000248054">
    <property type="component" value="Unassembled WGS sequence"/>
</dbReference>
<keyword evidence="1" id="KW-0812">Transmembrane</keyword>
<dbReference type="PROSITE" id="PS51257">
    <property type="entry name" value="PROKAR_LIPOPROTEIN"/>
    <property type="match status" value="1"/>
</dbReference>
<organism evidence="2 3">
    <name type="scientific">Winogradskyella epiphytica</name>
    <dbReference type="NCBI Taxonomy" id="262005"/>
    <lineage>
        <taxon>Bacteria</taxon>
        <taxon>Pseudomonadati</taxon>
        <taxon>Bacteroidota</taxon>
        <taxon>Flavobacteriia</taxon>
        <taxon>Flavobacteriales</taxon>
        <taxon>Flavobacteriaceae</taxon>
        <taxon>Winogradskyella</taxon>
    </lineage>
</organism>
<gene>
    <name evidence="2" type="ORF">DFQ11_107105</name>
</gene>
<keyword evidence="3" id="KW-1185">Reference proteome</keyword>
<evidence type="ECO:0000256" key="1">
    <source>
        <dbReference type="SAM" id="Phobius"/>
    </source>
</evidence>
<dbReference type="EMBL" id="QJTD01000007">
    <property type="protein sequence ID" value="PYE80133.1"/>
    <property type="molecule type" value="Genomic_DNA"/>
</dbReference>
<proteinExistence type="predicted"/>
<protein>
    <recommendedName>
        <fullName evidence="4">Lipocalin-like protein</fullName>
    </recommendedName>
</protein>
<dbReference type="AlphaFoldDB" id="A0A2V4YAU6"/>
<feature type="transmembrane region" description="Helical" evidence="1">
    <location>
        <begin position="6"/>
        <end position="25"/>
    </location>
</feature>
<reference evidence="2 3" key="1">
    <citation type="submission" date="2018-06" db="EMBL/GenBank/DDBJ databases">
        <title>Genomic Encyclopedia of Type Strains, Phase III (KMG-III): the genomes of soil and plant-associated and newly described type strains.</title>
        <authorList>
            <person name="Whitman W."/>
        </authorList>
    </citation>
    <scope>NUCLEOTIDE SEQUENCE [LARGE SCALE GENOMIC DNA]</scope>
    <source>
        <strain evidence="2 3">CECT 7945</strain>
    </source>
</reference>
<comment type="caution">
    <text evidence="2">The sequence shown here is derived from an EMBL/GenBank/DDBJ whole genome shotgun (WGS) entry which is preliminary data.</text>
</comment>
<name>A0A2V4YAU6_9FLAO</name>
<keyword evidence="1" id="KW-1133">Transmembrane helix</keyword>
<keyword evidence="1" id="KW-0472">Membrane</keyword>
<accession>A0A2V4YAU6</accession>